<dbReference type="Pfam" id="PF13635">
    <property type="entry name" value="DUF4143"/>
    <property type="match status" value="1"/>
</dbReference>
<evidence type="ECO:0000259" key="1">
    <source>
        <dbReference type="Pfam" id="PF13635"/>
    </source>
</evidence>
<dbReference type="AlphaFoldDB" id="A0A369P2Q7"/>
<dbReference type="InterPro" id="IPR025420">
    <property type="entry name" value="DUF4143"/>
</dbReference>
<dbReference type="EMBL" id="PPUT01000011">
    <property type="protein sequence ID" value="RDC44824.1"/>
    <property type="molecule type" value="Genomic_DNA"/>
</dbReference>
<organism evidence="2 3">
    <name type="scientific">Adlercreutzia equolifaciens subsp. celatus</name>
    <dbReference type="NCBI Taxonomy" id="394340"/>
    <lineage>
        <taxon>Bacteria</taxon>
        <taxon>Bacillati</taxon>
        <taxon>Actinomycetota</taxon>
        <taxon>Coriobacteriia</taxon>
        <taxon>Eggerthellales</taxon>
        <taxon>Eggerthellaceae</taxon>
        <taxon>Adlercreutzia</taxon>
    </lineage>
</organism>
<sequence length="168" mass="18941">AASVRLNPAATASTASSLVSNGYMRTPIRTPECPTFCPHPLFADFHTFTSLFLYSRRKDGRGALFEEFKGALTEQYACQELIASCGLVPYYWSAENSRGEVDFLVQSAGAVYAIEVKAEENLRAKSLRSFKEKYPEVQARRFSLSDYREQDWLTNVPLYLMGNTGLWL</sequence>
<reference evidence="2 3" key="1">
    <citation type="journal article" date="2018" name="Elife">
        <title>Discovery and characterization of a prevalent human gut bacterial enzyme sufficient for the inactivation of a family of plant toxins.</title>
        <authorList>
            <person name="Koppel N."/>
            <person name="Bisanz J.E."/>
            <person name="Pandelia M.E."/>
            <person name="Turnbaugh P.J."/>
            <person name="Balskus E.P."/>
        </authorList>
    </citation>
    <scope>NUCLEOTIDE SEQUENCE [LARGE SCALE GENOMIC DNA]</scope>
    <source>
        <strain evidence="2 3">OB21 GAM 11</strain>
    </source>
</reference>
<feature type="domain" description="DUF4143" evidence="1">
    <location>
        <begin position="66"/>
        <end position="118"/>
    </location>
</feature>
<gene>
    <name evidence="2" type="ORF">C1850_05355</name>
</gene>
<evidence type="ECO:0000313" key="3">
    <source>
        <dbReference type="Proteomes" id="UP000253805"/>
    </source>
</evidence>
<evidence type="ECO:0000313" key="2">
    <source>
        <dbReference type="EMBL" id="RDC44824.1"/>
    </source>
</evidence>
<comment type="caution">
    <text evidence="2">The sequence shown here is derived from an EMBL/GenBank/DDBJ whole genome shotgun (WGS) entry which is preliminary data.</text>
</comment>
<accession>A0A369P2Q7</accession>
<feature type="non-terminal residue" evidence="2">
    <location>
        <position position="1"/>
    </location>
</feature>
<proteinExistence type="predicted"/>
<name>A0A369P2Q7_9ACTN</name>
<dbReference type="Proteomes" id="UP000253805">
    <property type="component" value="Unassembled WGS sequence"/>
</dbReference>
<protein>
    <recommendedName>
        <fullName evidence="1">DUF4143 domain-containing protein</fullName>
    </recommendedName>
</protein>